<dbReference type="InterPro" id="IPR000086">
    <property type="entry name" value="NUDIX_hydrolase_dom"/>
</dbReference>
<evidence type="ECO:0000256" key="6">
    <source>
        <dbReference type="ARBA" id="ARBA00022842"/>
    </source>
</evidence>
<evidence type="ECO:0000256" key="5">
    <source>
        <dbReference type="ARBA" id="ARBA00022723"/>
    </source>
</evidence>
<gene>
    <name evidence="12" type="primary">idi</name>
    <name evidence="12" type="ORF">ABR189_04470</name>
</gene>
<dbReference type="EMBL" id="JBEXAC010000001">
    <property type="protein sequence ID" value="MET6996605.1"/>
    <property type="molecule type" value="Genomic_DNA"/>
</dbReference>
<name>A0ABV2T2M1_9BACT</name>
<dbReference type="NCBIfam" id="TIGR02150">
    <property type="entry name" value="IPP_isom_1"/>
    <property type="match status" value="1"/>
</dbReference>
<keyword evidence="6" id="KW-0460">Magnesium</keyword>
<dbReference type="Proteomes" id="UP001549749">
    <property type="component" value="Unassembled WGS sequence"/>
</dbReference>
<sequence>MNQPEVILVNEKDEVTGTMEKMEAHLKGLLHRAFSVFIINDAGEMLLQQRAFTKYHSAGLWTNACCSHPYPGESTIAAASRRLMEELGAACPLQEVFSFTYRTEFDNGLIEHEYDHVLLGTYNGNITPDSTEVNDFRFFPVDTIRQLMKETPLQFTSWFHQAFPLMLPYLE</sequence>
<evidence type="ECO:0000256" key="2">
    <source>
        <dbReference type="ARBA" id="ARBA00007579"/>
    </source>
</evidence>
<evidence type="ECO:0000259" key="11">
    <source>
        <dbReference type="PROSITE" id="PS51462"/>
    </source>
</evidence>
<dbReference type="EC" id="5.3.3.2" evidence="3 10"/>
<dbReference type="Gene3D" id="3.90.79.10">
    <property type="entry name" value="Nucleoside Triphosphate Pyrophosphohydrolase"/>
    <property type="match status" value="1"/>
</dbReference>
<keyword evidence="7" id="KW-0464">Manganese</keyword>
<dbReference type="HAMAP" id="MF_00202">
    <property type="entry name" value="Idi"/>
    <property type="match status" value="1"/>
</dbReference>
<organism evidence="12 13">
    <name type="scientific">Chitinophaga defluvii</name>
    <dbReference type="NCBI Taxonomy" id="3163343"/>
    <lineage>
        <taxon>Bacteria</taxon>
        <taxon>Pseudomonadati</taxon>
        <taxon>Bacteroidota</taxon>
        <taxon>Chitinophagia</taxon>
        <taxon>Chitinophagales</taxon>
        <taxon>Chitinophagaceae</taxon>
        <taxon>Chitinophaga</taxon>
    </lineage>
</organism>
<proteinExistence type="inferred from homology"/>
<keyword evidence="4" id="KW-0963">Cytoplasm</keyword>
<evidence type="ECO:0000256" key="1">
    <source>
        <dbReference type="ARBA" id="ARBA00004826"/>
    </source>
</evidence>
<dbReference type="InterPro" id="IPR056375">
    <property type="entry name" value="Idi_bact"/>
</dbReference>
<evidence type="ECO:0000256" key="7">
    <source>
        <dbReference type="ARBA" id="ARBA00023211"/>
    </source>
</evidence>
<dbReference type="PANTHER" id="PTHR10885:SF0">
    <property type="entry name" value="ISOPENTENYL-DIPHOSPHATE DELTA-ISOMERASE"/>
    <property type="match status" value="1"/>
</dbReference>
<dbReference type="Pfam" id="PF00293">
    <property type="entry name" value="NUDIX"/>
    <property type="match status" value="1"/>
</dbReference>
<evidence type="ECO:0000256" key="4">
    <source>
        <dbReference type="ARBA" id="ARBA00022490"/>
    </source>
</evidence>
<dbReference type="CDD" id="cd02885">
    <property type="entry name" value="NUDIX_IPP_Isomerase"/>
    <property type="match status" value="1"/>
</dbReference>
<evidence type="ECO:0000313" key="13">
    <source>
        <dbReference type="Proteomes" id="UP001549749"/>
    </source>
</evidence>
<dbReference type="NCBIfam" id="NF002995">
    <property type="entry name" value="PRK03759.1"/>
    <property type="match status" value="1"/>
</dbReference>
<dbReference type="PROSITE" id="PS51462">
    <property type="entry name" value="NUDIX"/>
    <property type="match status" value="1"/>
</dbReference>
<evidence type="ECO:0000313" key="12">
    <source>
        <dbReference type="EMBL" id="MET6996605.1"/>
    </source>
</evidence>
<dbReference type="InterPro" id="IPR015797">
    <property type="entry name" value="NUDIX_hydrolase-like_dom_sf"/>
</dbReference>
<comment type="pathway">
    <text evidence="1">Isoprenoid biosynthesis; dimethylallyl diphosphate biosynthesis; dimethylallyl diphosphate from isopentenyl diphosphate: step 1/1.</text>
</comment>
<evidence type="ECO:0000256" key="3">
    <source>
        <dbReference type="ARBA" id="ARBA00012057"/>
    </source>
</evidence>
<dbReference type="RefSeq" id="WP_354659247.1">
    <property type="nucleotide sequence ID" value="NZ_JBEXAC010000001.1"/>
</dbReference>
<evidence type="ECO:0000256" key="8">
    <source>
        <dbReference type="ARBA" id="ARBA00023229"/>
    </source>
</evidence>
<dbReference type="PANTHER" id="PTHR10885">
    <property type="entry name" value="ISOPENTENYL-DIPHOSPHATE DELTA-ISOMERASE"/>
    <property type="match status" value="1"/>
</dbReference>
<keyword evidence="13" id="KW-1185">Reference proteome</keyword>
<evidence type="ECO:0000256" key="9">
    <source>
        <dbReference type="ARBA" id="ARBA00023235"/>
    </source>
</evidence>
<dbReference type="InterPro" id="IPR011876">
    <property type="entry name" value="IsopentenylPP_isomerase_typ1"/>
</dbReference>
<keyword evidence="8" id="KW-0414">Isoprene biosynthesis</keyword>
<reference evidence="12 13" key="1">
    <citation type="submission" date="2024-06" db="EMBL/GenBank/DDBJ databases">
        <title>Chitinophaga defluvii sp. nov., isolated from municipal sewage.</title>
        <authorList>
            <person name="Zhang L."/>
        </authorList>
    </citation>
    <scope>NUCLEOTIDE SEQUENCE [LARGE SCALE GENOMIC DNA]</scope>
    <source>
        <strain evidence="12 13">H8</strain>
    </source>
</reference>
<accession>A0ABV2T2M1</accession>
<keyword evidence="9 12" id="KW-0413">Isomerase</keyword>
<dbReference type="SUPFAM" id="SSF55811">
    <property type="entry name" value="Nudix"/>
    <property type="match status" value="1"/>
</dbReference>
<keyword evidence="5" id="KW-0479">Metal-binding</keyword>
<evidence type="ECO:0000256" key="10">
    <source>
        <dbReference type="NCBIfam" id="TIGR02150"/>
    </source>
</evidence>
<dbReference type="GO" id="GO:0004452">
    <property type="term" value="F:isopentenyl-diphosphate delta-isomerase activity"/>
    <property type="evidence" value="ECO:0007669"/>
    <property type="project" value="UniProtKB-EC"/>
</dbReference>
<comment type="similarity">
    <text evidence="2">Belongs to the IPP isomerase type 1 family.</text>
</comment>
<feature type="domain" description="Nudix hydrolase" evidence="11">
    <location>
        <begin position="29"/>
        <end position="161"/>
    </location>
</feature>
<dbReference type="PIRSF" id="PIRSF018427">
    <property type="entry name" value="Isopntndiph_ism"/>
    <property type="match status" value="1"/>
</dbReference>
<comment type="caution">
    <text evidence="12">The sequence shown here is derived from an EMBL/GenBank/DDBJ whole genome shotgun (WGS) entry which is preliminary data.</text>
</comment>
<protein>
    <recommendedName>
        <fullName evidence="3 10">Isopentenyl-diphosphate delta-isomerase</fullName>
        <ecNumber evidence="3 10">5.3.3.2</ecNumber>
    </recommendedName>
</protein>